<dbReference type="GO" id="GO:0016020">
    <property type="term" value="C:membrane"/>
    <property type="evidence" value="ECO:0007669"/>
    <property type="project" value="UniProtKB-SubCell"/>
</dbReference>
<comment type="subcellular location">
    <subcellularLocation>
        <location evidence="1">Membrane</location>
        <topology evidence="1">Multi-pass membrane protein</topology>
    </subcellularLocation>
</comment>
<evidence type="ECO:0000256" key="1">
    <source>
        <dbReference type="ARBA" id="ARBA00004141"/>
    </source>
</evidence>
<keyword evidence="2 5" id="KW-0812">Transmembrane</keyword>
<keyword evidence="4 5" id="KW-0472">Membrane</keyword>
<dbReference type="Proteomes" id="UP000681162">
    <property type="component" value="Unassembled WGS sequence"/>
</dbReference>
<evidence type="ECO:0000256" key="2">
    <source>
        <dbReference type="ARBA" id="ARBA00022692"/>
    </source>
</evidence>
<organism evidence="7 8">
    <name type="scientific">Paenibacillus antibioticophila</name>
    <dbReference type="NCBI Taxonomy" id="1274374"/>
    <lineage>
        <taxon>Bacteria</taxon>
        <taxon>Bacillati</taxon>
        <taxon>Bacillota</taxon>
        <taxon>Bacilli</taxon>
        <taxon>Bacillales</taxon>
        <taxon>Paenibacillaceae</taxon>
        <taxon>Paenibacillus</taxon>
    </lineage>
</organism>
<keyword evidence="8" id="KW-1185">Reference proteome</keyword>
<dbReference type="InterPro" id="IPR007829">
    <property type="entry name" value="TM2"/>
</dbReference>
<evidence type="ECO:0000313" key="7">
    <source>
        <dbReference type="EMBL" id="GIO35286.1"/>
    </source>
</evidence>
<evidence type="ECO:0000256" key="3">
    <source>
        <dbReference type="ARBA" id="ARBA00022989"/>
    </source>
</evidence>
<accession>A0A919XLN8</accession>
<reference evidence="7 8" key="1">
    <citation type="submission" date="2021-03" db="EMBL/GenBank/DDBJ databases">
        <title>Antimicrobial resistance genes in bacteria isolated from Japanese honey, and their potential for conferring macrolide and lincosamide resistance in the American foulbrood pathogen Paenibacillus larvae.</title>
        <authorList>
            <person name="Okamoto M."/>
            <person name="Kumagai M."/>
            <person name="Kanamori H."/>
            <person name="Takamatsu D."/>
        </authorList>
    </citation>
    <scope>NUCLEOTIDE SEQUENCE [LARGE SCALE GENOMIC DNA]</scope>
    <source>
        <strain evidence="7 8">J41TS12</strain>
    </source>
</reference>
<evidence type="ECO:0000256" key="5">
    <source>
        <dbReference type="SAM" id="Phobius"/>
    </source>
</evidence>
<comment type="caution">
    <text evidence="7">The sequence shown here is derived from an EMBL/GenBank/DDBJ whole genome shotgun (WGS) entry which is preliminary data.</text>
</comment>
<evidence type="ECO:0000313" key="8">
    <source>
        <dbReference type="Proteomes" id="UP000681162"/>
    </source>
</evidence>
<gene>
    <name evidence="7" type="ORF">J41TS12_01470</name>
</gene>
<feature type="domain" description="TM2" evidence="6">
    <location>
        <begin position="28"/>
        <end position="83"/>
    </location>
</feature>
<dbReference type="PANTHER" id="PTHR21016">
    <property type="entry name" value="BETA-AMYLOID BINDING PROTEIN-RELATED"/>
    <property type="match status" value="1"/>
</dbReference>
<feature type="transmembrane region" description="Helical" evidence="5">
    <location>
        <begin position="58"/>
        <end position="80"/>
    </location>
</feature>
<dbReference type="AlphaFoldDB" id="A0A919XLN8"/>
<proteinExistence type="predicted"/>
<sequence length="116" mass="13601">MYMDQTMARKAQLDTRELLLLESEVKNQGKNMVVAYILWYFLGMFGGHRFYMGRTGSAVAQLILSLTMIGMIVTAIWWIVDAFLVHTWVKEHNTMVEHRTMDRIFHDRGRSAEYPI</sequence>
<protein>
    <recommendedName>
        <fullName evidence="6">TM2 domain-containing protein</fullName>
    </recommendedName>
</protein>
<dbReference type="PANTHER" id="PTHR21016:SF25">
    <property type="entry name" value="TM2 DOMAIN-CONTAINING PROTEIN DDB_G0277895-RELATED"/>
    <property type="match status" value="1"/>
</dbReference>
<dbReference type="Pfam" id="PF05154">
    <property type="entry name" value="TM2"/>
    <property type="match status" value="1"/>
</dbReference>
<dbReference type="InterPro" id="IPR050932">
    <property type="entry name" value="TM2D1-3-like"/>
</dbReference>
<name>A0A919XLN8_9BACL</name>
<feature type="transmembrane region" description="Helical" evidence="5">
    <location>
        <begin position="33"/>
        <end position="52"/>
    </location>
</feature>
<evidence type="ECO:0000259" key="6">
    <source>
        <dbReference type="Pfam" id="PF05154"/>
    </source>
</evidence>
<evidence type="ECO:0000256" key="4">
    <source>
        <dbReference type="ARBA" id="ARBA00023136"/>
    </source>
</evidence>
<dbReference type="EMBL" id="BORR01000001">
    <property type="protein sequence ID" value="GIO35286.1"/>
    <property type="molecule type" value="Genomic_DNA"/>
</dbReference>
<keyword evidence="3 5" id="KW-1133">Transmembrane helix</keyword>